<dbReference type="Gene3D" id="3.40.640.10">
    <property type="entry name" value="Type I PLP-dependent aspartate aminotransferase-like (Major domain)"/>
    <property type="match status" value="1"/>
</dbReference>
<accession>A0A2T2Y7S3</accession>
<dbReference type="PANTHER" id="PTHR46577:SF1">
    <property type="entry name" value="HTH-TYPE TRANSCRIPTIONAL REGULATORY PROTEIN GABR"/>
    <property type="match status" value="1"/>
</dbReference>
<dbReference type="InterPro" id="IPR036390">
    <property type="entry name" value="WH_DNA-bd_sf"/>
</dbReference>
<feature type="domain" description="HTH gntR-type" evidence="6">
    <location>
        <begin position="4"/>
        <end position="72"/>
    </location>
</feature>
<dbReference type="InterPro" id="IPR015424">
    <property type="entry name" value="PyrdxlP-dep_Trfase"/>
</dbReference>
<dbReference type="Gene3D" id="3.90.1150.10">
    <property type="entry name" value="Aspartate Aminotransferase, domain 1"/>
    <property type="match status" value="1"/>
</dbReference>
<gene>
    <name evidence="7" type="ORF">C8256_00845</name>
</gene>
<dbReference type="SUPFAM" id="SSF53383">
    <property type="entry name" value="PLP-dependent transferases"/>
    <property type="match status" value="1"/>
</dbReference>
<evidence type="ECO:0000256" key="3">
    <source>
        <dbReference type="ARBA" id="ARBA00023015"/>
    </source>
</evidence>
<dbReference type="Proteomes" id="UP000240892">
    <property type="component" value="Unassembled WGS sequence"/>
</dbReference>
<dbReference type="InterPro" id="IPR004839">
    <property type="entry name" value="Aminotransferase_I/II_large"/>
</dbReference>
<dbReference type="Pfam" id="PF00155">
    <property type="entry name" value="Aminotran_1_2"/>
    <property type="match status" value="1"/>
</dbReference>
<evidence type="ECO:0000256" key="1">
    <source>
        <dbReference type="ARBA" id="ARBA00005384"/>
    </source>
</evidence>
<evidence type="ECO:0000259" key="6">
    <source>
        <dbReference type="PROSITE" id="PS50949"/>
    </source>
</evidence>
<keyword evidence="8" id="KW-1185">Reference proteome</keyword>
<dbReference type="InterPro" id="IPR036388">
    <property type="entry name" value="WH-like_DNA-bd_sf"/>
</dbReference>
<evidence type="ECO:0000313" key="7">
    <source>
        <dbReference type="EMBL" id="PSR48576.1"/>
    </source>
</evidence>
<dbReference type="GO" id="GO:0003700">
    <property type="term" value="F:DNA-binding transcription factor activity"/>
    <property type="evidence" value="ECO:0007669"/>
    <property type="project" value="InterPro"/>
</dbReference>
<dbReference type="CDD" id="cd00609">
    <property type="entry name" value="AAT_like"/>
    <property type="match status" value="1"/>
</dbReference>
<dbReference type="SMART" id="SM00345">
    <property type="entry name" value="HTH_GNTR"/>
    <property type="match status" value="1"/>
</dbReference>
<sequence>MIDGKSASEIFDSIRQHITSGQLAKGETLPPVRFLAMRLGVNRNTVAAAYKRLVTSGLALSLGRNGTVIKATPTPVALEGGNPHTPLTDLSGGNPATDKLPDLGRYLSHISRTPRLYGDAPVSPALYDWAQGWMQEAIPTAGEIDLTNGAVDAIERLLSAHLLPGDSVAVEDPCFLSSISMLRYSGFHASPVTIDSEGMQADALERALAAGARAVILTPRAHNPTGYSLSAARAAAIRQVLSRYPQALVIVDDHFALLSAADWHPVLTSDTRHWAVIRSMSKALGPDLRLAFVASDTATSAKLRLRLNAGSQWVSHLLQDLVYACLTDEAFPQQQALARQFYASQQQKLARALRSRGIENAPPGDGLNLWLPLPAASQTAAFSLAKSGWLVREGEAFGVSAPAHGLRITISTLSDNDITRLAADIHQALSLYQE</sequence>
<evidence type="ECO:0000256" key="2">
    <source>
        <dbReference type="ARBA" id="ARBA00022898"/>
    </source>
</evidence>
<evidence type="ECO:0000256" key="5">
    <source>
        <dbReference type="ARBA" id="ARBA00023163"/>
    </source>
</evidence>
<comment type="caution">
    <text evidence="7">The sequence shown here is derived from an EMBL/GenBank/DDBJ whole genome shotgun (WGS) entry which is preliminary data.</text>
</comment>
<dbReference type="PROSITE" id="PS50949">
    <property type="entry name" value="HTH_GNTR"/>
    <property type="match status" value="1"/>
</dbReference>
<dbReference type="SUPFAM" id="SSF46785">
    <property type="entry name" value="Winged helix' DNA-binding domain"/>
    <property type="match status" value="1"/>
</dbReference>
<dbReference type="GO" id="GO:0030170">
    <property type="term" value="F:pyridoxal phosphate binding"/>
    <property type="evidence" value="ECO:0007669"/>
    <property type="project" value="InterPro"/>
</dbReference>
<dbReference type="EMBL" id="PYHO01000001">
    <property type="protein sequence ID" value="PSR48576.1"/>
    <property type="molecule type" value="Genomic_DNA"/>
</dbReference>
<dbReference type="AlphaFoldDB" id="A0A2T2Y7S3"/>
<dbReference type="GO" id="GO:0003677">
    <property type="term" value="F:DNA binding"/>
    <property type="evidence" value="ECO:0007669"/>
    <property type="project" value="UniProtKB-KW"/>
</dbReference>
<dbReference type="STRING" id="1006000.GKAS_04313"/>
<evidence type="ECO:0000313" key="8">
    <source>
        <dbReference type="Proteomes" id="UP000240892"/>
    </source>
</evidence>
<proteinExistence type="inferred from homology"/>
<protein>
    <submittedName>
        <fullName evidence="7">Transcriptional regulator PtsJ</fullName>
    </submittedName>
</protein>
<dbReference type="InterPro" id="IPR015421">
    <property type="entry name" value="PyrdxlP-dep_Trfase_major"/>
</dbReference>
<dbReference type="InterPro" id="IPR015422">
    <property type="entry name" value="PyrdxlP-dep_Trfase_small"/>
</dbReference>
<comment type="similarity">
    <text evidence="1">In the C-terminal section; belongs to the class-I pyridoxal-phosphate-dependent aminotransferase family.</text>
</comment>
<dbReference type="InterPro" id="IPR000524">
    <property type="entry name" value="Tscrpt_reg_HTH_GntR"/>
</dbReference>
<dbReference type="RefSeq" id="WP_106924174.1">
    <property type="nucleotide sequence ID" value="NZ_CABMMU010000001.1"/>
</dbReference>
<organism evidence="7 8">
    <name type="scientific">Kluyvera genomosp. 2</name>
    <dbReference type="NCBI Taxonomy" id="2774054"/>
    <lineage>
        <taxon>Bacteria</taxon>
        <taxon>Pseudomonadati</taxon>
        <taxon>Pseudomonadota</taxon>
        <taxon>Gammaproteobacteria</taxon>
        <taxon>Enterobacterales</taxon>
        <taxon>Enterobacteriaceae</taxon>
        <taxon>Kluyvera</taxon>
    </lineage>
</organism>
<name>A0A2T2Y7S3_9ENTR</name>
<dbReference type="CDD" id="cd07377">
    <property type="entry name" value="WHTH_GntR"/>
    <property type="match status" value="1"/>
</dbReference>
<dbReference type="InterPro" id="IPR051446">
    <property type="entry name" value="HTH_trans_reg/aminotransferase"/>
</dbReference>
<evidence type="ECO:0000256" key="4">
    <source>
        <dbReference type="ARBA" id="ARBA00023125"/>
    </source>
</evidence>
<dbReference type="NCBIfam" id="NF012025">
    <property type="entry name" value="PRK15481.1"/>
    <property type="match status" value="1"/>
</dbReference>
<keyword evidence="4" id="KW-0238">DNA-binding</keyword>
<keyword evidence="3" id="KW-0805">Transcription regulation</keyword>
<dbReference type="Gene3D" id="1.10.10.10">
    <property type="entry name" value="Winged helix-like DNA-binding domain superfamily/Winged helix DNA-binding domain"/>
    <property type="match status" value="1"/>
</dbReference>
<reference evidence="7 8" key="1">
    <citation type="submission" date="2018-03" db="EMBL/GenBank/DDBJ databases">
        <title>First report of an OXA-48+CTX-M-M-producing Kluyvera ascorbata clone recovered from patients admitted in a University Hospital in Madrid, Spain.</title>
        <authorList>
            <person name="Hernandez-Garcia M."/>
            <person name="Leon-Sampedro R."/>
            <person name="Perez-Viso B."/>
            <person name="Morosini M.I."/>
            <person name="Lopez-Fresnena N."/>
            <person name="Coque T.M."/>
            <person name="Bonten M."/>
            <person name="Malhotra-Kumar S."/>
            <person name="Ruiz-Garbajosa P."/>
            <person name="Canton R."/>
        </authorList>
    </citation>
    <scope>NUCLEOTIDE SEQUENCE [LARGE SCALE GENOMIC DNA]</scope>
    <source>
        <strain evidence="7 8">KA2</strain>
    </source>
</reference>
<keyword evidence="2" id="KW-0663">Pyridoxal phosphate</keyword>
<keyword evidence="5" id="KW-0804">Transcription</keyword>
<dbReference type="PANTHER" id="PTHR46577">
    <property type="entry name" value="HTH-TYPE TRANSCRIPTIONAL REGULATORY PROTEIN GABR"/>
    <property type="match status" value="1"/>
</dbReference>
<dbReference type="Pfam" id="PF00392">
    <property type="entry name" value="GntR"/>
    <property type="match status" value="1"/>
</dbReference>